<sequence length="130" mass="14689">MVYQSGAAGDARPSVSWLGTAIARPILDKLLDFTTEKNIHLISDEIYSSFIFSSDEFVSMAEIIEAQEHRRYERVHIVYNLPKDLDLLGFRVGAMYSYNDATVTTVRQMSSFTLVSSQMQKTLAVMLGNR</sequence>
<gene>
    <name evidence="4" type="ORF">Cni_G22229</name>
</gene>
<dbReference type="GO" id="GO:0006520">
    <property type="term" value="P:amino acid metabolic process"/>
    <property type="evidence" value="ECO:0007669"/>
    <property type="project" value="TreeGrafter"/>
</dbReference>
<name>A0AAQ3KS42_9LILI</name>
<dbReference type="Pfam" id="PF00155">
    <property type="entry name" value="Aminotran_1_2"/>
    <property type="match status" value="1"/>
</dbReference>
<dbReference type="Gene3D" id="3.40.640.10">
    <property type="entry name" value="Type I PLP-dependent aspartate aminotransferase-like (Major domain)"/>
    <property type="match status" value="1"/>
</dbReference>
<evidence type="ECO:0000256" key="2">
    <source>
        <dbReference type="ARBA" id="ARBA00022898"/>
    </source>
</evidence>
<dbReference type="GO" id="GO:0030170">
    <property type="term" value="F:pyridoxal phosphate binding"/>
    <property type="evidence" value="ECO:0007669"/>
    <property type="project" value="InterPro"/>
</dbReference>
<keyword evidence="2" id="KW-0663">Pyridoxal phosphate</keyword>
<dbReference type="InterPro" id="IPR050478">
    <property type="entry name" value="Ethylene_sulfur-biosynth"/>
</dbReference>
<dbReference type="PRINTS" id="PR00753">
    <property type="entry name" value="ACCSYNTHASE"/>
</dbReference>
<protein>
    <recommendedName>
        <fullName evidence="3">Aminotransferase class I/classII large domain-containing protein</fullName>
    </recommendedName>
</protein>
<comment type="cofactor">
    <cofactor evidence="1">
        <name>pyridoxal 5'-phosphate</name>
        <dbReference type="ChEBI" id="CHEBI:597326"/>
    </cofactor>
</comment>
<keyword evidence="5" id="KW-1185">Reference proteome</keyword>
<organism evidence="4 5">
    <name type="scientific">Canna indica</name>
    <name type="common">Indian-shot</name>
    <dbReference type="NCBI Taxonomy" id="4628"/>
    <lineage>
        <taxon>Eukaryota</taxon>
        <taxon>Viridiplantae</taxon>
        <taxon>Streptophyta</taxon>
        <taxon>Embryophyta</taxon>
        <taxon>Tracheophyta</taxon>
        <taxon>Spermatophyta</taxon>
        <taxon>Magnoliopsida</taxon>
        <taxon>Liliopsida</taxon>
        <taxon>Zingiberales</taxon>
        <taxon>Cannaceae</taxon>
        <taxon>Canna</taxon>
    </lineage>
</organism>
<evidence type="ECO:0000259" key="3">
    <source>
        <dbReference type="Pfam" id="PF00155"/>
    </source>
</evidence>
<dbReference type="EMBL" id="CP136896">
    <property type="protein sequence ID" value="WOL13459.1"/>
    <property type="molecule type" value="Genomic_DNA"/>
</dbReference>
<evidence type="ECO:0000313" key="4">
    <source>
        <dbReference type="EMBL" id="WOL13459.1"/>
    </source>
</evidence>
<dbReference type="GO" id="GO:0008483">
    <property type="term" value="F:transaminase activity"/>
    <property type="evidence" value="ECO:0007669"/>
    <property type="project" value="TreeGrafter"/>
</dbReference>
<reference evidence="4 5" key="1">
    <citation type="submission" date="2023-10" db="EMBL/GenBank/DDBJ databases">
        <title>Chromosome-scale genome assembly provides insights into flower coloration mechanisms of Canna indica.</title>
        <authorList>
            <person name="Li C."/>
        </authorList>
    </citation>
    <scope>NUCLEOTIDE SEQUENCE [LARGE SCALE GENOMIC DNA]</scope>
    <source>
        <tissue evidence="4">Flower</tissue>
    </source>
</reference>
<dbReference type="InterPro" id="IPR004839">
    <property type="entry name" value="Aminotransferase_I/II_large"/>
</dbReference>
<evidence type="ECO:0000256" key="1">
    <source>
        <dbReference type="ARBA" id="ARBA00001933"/>
    </source>
</evidence>
<dbReference type="Proteomes" id="UP001327560">
    <property type="component" value="Chromosome 7"/>
</dbReference>
<feature type="domain" description="Aminotransferase class I/classII large" evidence="3">
    <location>
        <begin position="18"/>
        <end position="128"/>
    </location>
</feature>
<dbReference type="PANTHER" id="PTHR43795:SF39">
    <property type="entry name" value="AMINOTRANSFERASE CLASS I_CLASSII DOMAIN-CONTAINING PROTEIN"/>
    <property type="match status" value="1"/>
</dbReference>
<dbReference type="AlphaFoldDB" id="A0AAQ3KS42"/>
<proteinExistence type="predicted"/>
<dbReference type="InterPro" id="IPR015424">
    <property type="entry name" value="PyrdxlP-dep_Trfase"/>
</dbReference>
<dbReference type="SUPFAM" id="SSF53383">
    <property type="entry name" value="PLP-dependent transferases"/>
    <property type="match status" value="1"/>
</dbReference>
<dbReference type="PANTHER" id="PTHR43795">
    <property type="entry name" value="BIFUNCTIONAL ASPARTATE AMINOTRANSFERASE AND GLUTAMATE/ASPARTATE-PREPHENATE AMINOTRANSFERASE-RELATED"/>
    <property type="match status" value="1"/>
</dbReference>
<dbReference type="InterPro" id="IPR015421">
    <property type="entry name" value="PyrdxlP-dep_Trfase_major"/>
</dbReference>
<accession>A0AAQ3KS42</accession>
<evidence type="ECO:0000313" key="5">
    <source>
        <dbReference type="Proteomes" id="UP001327560"/>
    </source>
</evidence>